<dbReference type="EMBL" id="CAJZBQ010000027">
    <property type="protein sequence ID" value="CAG9321048.1"/>
    <property type="molecule type" value="Genomic_DNA"/>
</dbReference>
<dbReference type="PANTHER" id="PTHR34438:SF1">
    <property type="entry name" value="CHROMOSOME 2 OPEN READING FRAME 81"/>
    <property type="match status" value="1"/>
</dbReference>
<dbReference type="Pfam" id="PF15479">
    <property type="entry name" value="DUF4639"/>
    <property type="match status" value="1"/>
</dbReference>
<feature type="compositionally biased region" description="Basic and acidic residues" evidence="1">
    <location>
        <begin position="402"/>
        <end position="420"/>
    </location>
</feature>
<feature type="region of interest" description="Disordered" evidence="1">
    <location>
        <begin position="503"/>
        <end position="555"/>
    </location>
</feature>
<dbReference type="AlphaFoldDB" id="A0AAU9JBT3"/>
<sequence length="555" mass="64006">MDDPFTQIQEDLENAEVAAYHAIQSIYSLGGEILYDHYIDQKSVSFASQNLQSLLANTLEAYFIRHDLGETEAWKEDQEPVPCKIDTWARASIPVKKKIKMPSVETSNQQLPADMRSVKSFRSSRSVFNQVNKLNKTVRGMQGEVIDEVKGQPIPIAQDKEDISEEEEQMRQRKEREMKRKRDEKERIRLRKEEEEEKEKKIVREAEDLKHKLFTYDSKGKIVLVNAIKYDTIPPTAMIMKYTLPVPVVEENSSKDQKKPKKETKEFSIVKARKQAPLQEQEWVKNVTSVAPPIFDTIKLSAGVTVVEGSRTKYPNHQSSEKLKTMTRKEYRTLTDQHIPTNYKDIVDNPRDNYDRKSSPQSSQESFKPGSNIQSKRDLLESIPDFDEENHDVEELTEEDSMAEKPSVKLPKPDTRSKKDRILQYGQSIEETEEMNPVEKFNLSILRNKQWGTNPPFKQAFVPDKIPKKHPNSKEALQIYGDQIKKPKDEPFASIKELWEKKSTSLKKPRDRPFIERVEKKKRMPPPPFGQTMVNAMPDSGLAASGSHLSASFNS</sequence>
<dbReference type="PANTHER" id="PTHR34438">
    <property type="entry name" value="SI:DKEY-97L20.6"/>
    <property type="match status" value="1"/>
</dbReference>
<evidence type="ECO:0000313" key="2">
    <source>
        <dbReference type="EMBL" id="CAG9321048.1"/>
    </source>
</evidence>
<accession>A0AAU9JBT3</accession>
<dbReference type="InterPro" id="IPR028042">
    <property type="entry name" value="DUF4639"/>
</dbReference>
<feature type="region of interest" description="Disordered" evidence="1">
    <location>
        <begin position="161"/>
        <end position="185"/>
    </location>
</feature>
<name>A0AAU9JBT3_9CILI</name>
<feature type="region of interest" description="Disordered" evidence="1">
    <location>
        <begin position="332"/>
        <end position="420"/>
    </location>
</feature>
<evidence type="ECO:0000313" key="3">
    <source>
        <dbReference type="Proteomes" id="UP001162131"/>
    </source>
</evidence>
<comment type="caution">
    <text evidence="2">The sequence shown here is derived from an EMBL/GenBank/DDBJ whole genome shotgun (WGS) entry which is preliminary data.</text>
</comment>
<organism evidence="2 3">
    <name type="scientific">Blepharisma stoltei</name>
    <dbReference type="NCBI Taxonomy" id="1481888"/>
    <lineage>
        <taxon>Eukaryota</taxon>
        <taxon>Sar</taxon>
        <taxon>Alveolata</taxon>
        <taxon>Ciliophora</taxon>
        <taxon>Postciliodesmatophora</taxon>
        <taxon>Heterotrichea</taxon>
        <taxon>Heterotrichida</taxon>
        <taxon>Blepharismidae</taxon>
        <taxon>Blepharisma</taxon>
    </lineage>
</organism>
<gene>
    <name evidence="2" type="ORF">BSTOLATCC_MIC27620</name>
</gene>
<reference evidence="2" key="1">
    <citation type="submission" date="2021-09" db="EMBL/GenBank/DDBJ databases">
        <authorList>
            <consortium name="AG Swart"/>
            <person name="Singh M."/>
            <person name="Singh A."/>
            <person name="Seah K."/>
            <person name="Emmerich C."/>
        </authorList>
    </citation>
    <scope>NUCLEOTIDE SEQUENCE</scope>
    <source>
        <strain evidence="2">ATCC30299</strain>
    </source>
</reference>
<feature type="compositionally biased region" description="Low complexity" evidence="1">
    <location>
        <begin position="540"/>
        <end position="555"/>
    </location>
</feature>
<keyword evidence="3" id="KW-1185">Reference proteome</keyword>
<protein>
    <submittedName>
        <fullName evidence="2">Uncharacterized protein</fullName>
    </submittedName>
</protein>
<feature type="compositionally biased region" description="Basic and acidic residues" evidence="1">
    <location>
        <begin position="169"/>
        <end position="185"/>
    </location>
</feature>
<proteinExistence type="predicted"/>
<feature type="compositionally biased region" description="Acidic residues" evidence="1">
    <location>
        <begin position="384"/>
        <end position="401"/>
    </location>
</feature>
<dbReference type="Proteomes" id="UP001162131">
    <property type="component" value="Unassembled WGS sequence"/>
</dbReference>
<feature type="compositionally biased region" description="Polar residues" evidence="1">
    <location>
        <begin position="359"/>
        <end position="374"/>
    </location>
</feature>
<evidence type="ECO:0000256" key="1">
    <source>
        <dbReference type="SAM" id="MobiDB-lite"/>
    </source>
</evidence>
<feature type="compositionally biased region" description="Basic and acidic residues" evidence="1">
    <location>
        <begin position="345"/>
        <end position="358"/>
    </location>
</feature>